<feature type="compositionally biased region" description="Polar residues" evidence="2">
    <location>
        <begin position="455"/>
        <end position="487"/>
    </location>
</feature>
<keyword evidence="1" id="KW-0175">Coiled coil</keyword>
<dbReference type="Proteomes" id="UP000565441">
    <property type="component" value="Unassembled WGS sequence"/>
</dbReference>
<gene>
    <name evidence="3" type="ORF">D9615_008796</name>
</gene>
<evidence type="ECO:0000313" key="3">
    <source>
        <dbReference type="EMBL" id="KAF5378289.1"/>
    </source>
</evidence>
<feature type="compositionally biased region" description="Low complexity" evidence="2">
    <location>
        <begin position="626"/>
        <end position="637"/>
    </location>
</feature>
<feature type="compositionally biased region" description="Polar residues" evidence="2">
    <location>
        <begin position="529"/>
        <end position="545"/>
    </location>
</feature>
<dbReference type="AlphaFoldDB" id="A0A8H5H7S3"/>
<feature type="region of interest" description="Disordered" evidence="2">
    <location>
        <begin position="671"/>
        <end position="717"/>
    </location>
</feature>
<reference evidence="3 4" key="1">
    <citation type="journal article" date="2020" name="ISME J.">
        <title>Uncovering the hidden diversity of litter-decomposition mechanisms in mushroom-forming fungi.</title>
        <authorList>
            <person name="Floudas D."/>
            <person name="Bentzer J."/>
            <person name="Ahren D."/>
            <person name="Johansson T."/>
            <person name="Persson P."/>
            <person name="Tunlid A."/>
        </authorList>
    </citation>
    <scope>NUCLEOTIDE SEQUENCE [LARGE SCALE GENOMIC DNA]</scope>
    <source>
        <strain evidence="3 4">CBS 661.87</strain>
    </source>
</reference>
<sequence>MSLPNIACPNLFLNSRSSSPDDYPDTSSPLFPTLRTYFKSPSREIELVRKDQAALLSQVVYQERDVLVKEDTLRSINEIEKQSKPLEDRIKATKFYARIQPNTRLGLHSEIEDCRNNLEDQVQIYQRKSNEAAKARKEEADRLEQRQLQGLFSTASGNTAPRQMQQGAQPLPNRANIPSASKVPISRDLRTNICSAPNAQREAESRTLSSPSTEITTVTEDERNENRPPSYRPMPSTSERGHGLSTASPQDLSPTHILLPHEVQHCPTTQPTRSAGPSSGYNRPLPNPPAVPSTGTSILQGVDDLAVTPGQTRTHSTTVSQSPPADTRTTRPAGSRAPTQNHPSHFAESARAQSQQATRPTDGNHFSTQTIPSQSTDRGSSPGHGREFRKTDDDSIAHSFSHDATASDDRAFHLNPNALSVKASDGHDRPSTSTSSHVSQRHSSAPSASQLESSHTPNSSATPIVSPRQRSASQALEPSLTQSSTGSQDRRLHDKLKAVGQSPRDPKSGQISQGPTVPLRQPPLEGLTPTVQVDQRSPPNSSATPIASPRQRSASQAPQPSSTQSYIRSRDRRAHNEAVGQSPGDLKSGQISQGPLKQPQPPVGGITPTLQVEQRNPSNSSATPIASPRQRSASQAAKPSSTQYVFNVAISETLPHNFQGHIRAHETAAYTSGAAPQNERPRRPPHTTSGTGQSNDRREAQIQTSTSRAENSTSSTGRRWSLPLKAAFVDEGLRALNALPCLRLEEHQMLLSQIQLHKMTPHAGPLTQSLVPVKVTAAERLRSRHRLAELRIVHSALDVTPVDGRPEPLNRETLQCTWSLPPKAAFIDETPPCQRFLQL</sequence>
<accession>A0A8H5H7S3</accession>
<feature type="compositionally biased region" description="Basic and acidic residues" evidence="2">
    <location>
        <begin position="488"/>
        <end position="497"/>
    </location>
</feature>
<feature type="region of interest" description="Disordered" evidence="2">
    <location>
        <begin position="420"/>
        <end position="638"/>
    </location>
</feature>
<feature type="compositionally biased region" description="Low complexity" evidence="2">
    <location>
        <begin position="431"/>
        <end position="454"/>
    </location>
</feature>
<feature type="compositionally biased region" description="Polar residues" evidence="2">
    <location>
        <begin position="309"/>
        <end position="324"/>
    </location>
</feature>
<organism evidence="3 4">
    <name type="scientific">Tricholomella constricta</name>
    <dbReference type="NCBI Taxonomy" id="117010"/>
    <lineage>
        <taxon>Eukaryota</taxon>
        <taxon>Fungi</taxon>
        <taxon>Dikarya</taxon>
        <taxon>Basidiomycota</taxon>
        <taxon>Agaricomycotina</taxon>
        <taxon>Agaricomycetes</taxon>
        <taxon>Agaricomycetidae</taxon>
        <taxon>Agaricales</taxon>
        <taxon>Tricholomatineae</taxon>
        <taxon>Lyophyllaceae</taxon>
        <taxon>Tricholomella</taxon>
    </lineage>
</organism>
<evidence type="ECO:0000256" key="1">
    <source>
        <dbReference type="SAM" id="Coils"/>
    </source>
</evidence>
<evidence type="ECO:0000256" key="2">
    <source>
        <dbReference type="SAM" id="MobiDB-lite"/>
    </source>
</evidence>
<dbReference type="EMBL" id="JAACJP010000020">
    <property type="protein sequence ID" value="KAF5378289.1"/>
    <property type="molecule type" value="Genomic_DNA"/>
</dbReference>
<feature type="compositionally biased region" description="Polar residues" evidence="2">
    <location>
        <begin position="266"/>
        <end position="281"/>
    </location>
</feature>
<evidence type="ECO:0000313" key="4">
    <source>
        <dbReference type="Proteomes" id="UP000565441"/>
    </source>
</evidence>
<keyword evidence="4" id="KW-1185">Reference proteome</keyword>
<feature type="compositionally biased region" description="Polar residues" evidence="2">
    <location>
        <begin position="206"/>
        <end position="218"/>
    </location>
</feature>
<feature type="compositionally biased region" description="Polar residues" evidence="2">
    <location>
        <begin position="152"/>
        <end position="168"/>
    </location>
</feature>
<feature type="region of interest" description="Disordered" evidence="2">
    <location>
        <begin position="266"/>
        <end position="391"/>
    </location>
</feature>
<comment type="caution">
    <text evidence="3">The sequence shown here is derived from an EMBL/GenBank/DDBJ whole genome shotgun (WGS) entry which is preliminary data.</text>
</comment>
<feature type="coiled-coil region" evidence="1">
    <location>
        <begin position="108"/>
        <end position="146"/>
    </location>
</feature>
<feature type="compositionally biased region" description="Polar residues" evidence="2">
    <location>
        <begin position="608"/>
        <end position="624"/>
    </location>
</feature>
<feature type="compositionally biased region" description="Polar residues" evidence="2">
    <location>
        <begin position="351"/>
        <end position="379"/>
    </location>
</feature>
<feature type="compositionally biased region" description="Low complexity" evidence="2">
    <location>
        <begin position="547"/>
        <end position="562"/>
    </location>
</feature>
<feature type="region of interest" description="Disordered" evidence="2">
    <location>
        <begin position="152"/>
        <end position="253"/>
    </location>
</feature>
<feature type="compositionally biased region" description="Polar residues" evidence="2">
    <location>
        <begin position="701"/>
        <end position="717"/>
    </location>
</feature>
<name>A0A8H5H7S3_9AGAR</name>
<proteinExistence type="predicted"/>
<protein>
    <submittedName>
        <fullName evidence="3">Uncharacterized protein</fullName>
    </submittedName>
</protein>